<proteinExistence type="predicted"/>
<accession>A0A7K3WWE5</accession>
<keyword evidence="4" id="KW-1185">Reference proteome</keyword>
<sequence length="127" mass="14347">MELAAQNLLCFHYNICYDAIGSPKSIATPQKPKATYNELIAEINTTSAYPNPANSYVTIKFNFLKAEEKSVLHVYDNLGKQVLSRNVGKLYDGQELIDTRKLTNGLYLYQWVQNGKKVSDGKFIVTH</sequence>
<dbReference type="RefSeq" id="WP_163287298.1">
    <property type="nucleotide sequence ID" value="NZ_JAAGVY010000096.1"/>
</dbReference>
<name>A0A7K3WWE5_9FLAO</name>
<dbReference type="InterPro" id="IPR026444">
    <property type="entry name" value="Secre_tail"/>
</dbReference>
<evidence type="ECO:0000256" key="1">
    <source>
        <dbReference type="ARBA" id="ARBA00022729"/>
    </source>
</evidence>
<reference evidence="3 4" key="1">
    <citation type="submission" date="2020-02" db="EMBL/GenBank/DDBJ databases">
        <title>Out from the shadows clarifying the taxonomy of the family Cryomorphaceae and related taxa by utilizing the GTDB taxonomic framework.</title>
        <authorList>
            <person name="Bowman J.P."/>
        </authorList>
    </citation>
    <scope>NUCLEOTIDE SEQUENCE [LARGE SCALE GENOMIC DNA]</scope>
    <source>
        <strain evidence="3 4">QSSC 1-22</strain>
    </source>
</reference>
<protein>
    <submittedName>
        <fullName evidence="3">T9SS type A sorting domain-containing protein</fullName>
    </submittedName>
</protein>
<dbReference type="NCBIfam" id="TIGR04183">
    <property type="entry name" value="Por_Secre_tail"/>
    <property type="match status" value="1"/>
</dbReference>
<dbReference type="AlphaFoldDB" id="A0A7K3WWE5"/>
<evidence type="ECO:0000313" key="4">
    <source>
        <dbReference type="Proteomes" id="UP000486602"/>
    </source>
</evidence>
<evidence type="ECO:0000313" key="3">
    <source>
        <dbReference type="EMBL" id="NEN25854.1"/>
    </source>
</evidence>
<dbReference type="Proteomes" id="UP000486602">
    <property type="component" value="Unassembled WGS sequence"/>
</dbReference>
<gene>
    <name evidence="3" type="ORF">G3O08_20395</name>
</gene>
<organism evidence="3 4">
    <name type="scientific">Cryomorpha ignava</name>
    <dbReference type="NCBI Taxonomy" id="101383"/>
    <lineage>
        <taxon>Bacteria</taxon>
        <taxon>Pseudomonadati</taxon>
        <taxon>Bacteroidota</taxon>
        <taxon>Flavobacteriia</taxon>
        <taxon>Flavobacteriales</taxon>
        <taxon>Cryomorphaceae</taxon>
        <taxon>Cryomorpha</taxon>
    </lineage>
</organism>
<feature type="domain" description="Secretion system C-terminal sorting" evidence="2">
    <location>
        <begin position="49"/>
        <end position="125"/>
    </location>
</feature>
<comment type="caution">
    <text evidence="3">The sequence shown here is derived from an EMBL/GenBank/DDBJ whole genome shotgun (WGS) entry which is preliminary data.</text>
</comment>
<keyword evidence="1" id="KW-0732">Signal</keyword>
<evidence type="ECO:0000259" key="2">
    <source>
        <dbReference type="Pfam" id="PF18962"/>
    </source>
</evidence>
<dbReference type="Pfam" id="PF18962">
    <property type="entry name" value="Por_Secre_tail"/>
    <property type="match status" value="1"/>
</dbReference>
<dbReference type="EMBL" id="JAAGVY010000096">
    <property type="protein sequence ID" value="NEN25854.1"/>
    <property type="molecule type" value="Genomic_DNA"/>
</dbReference>